<proteinExistence type="inferred from homology"/>
<comment type="function">
    <text evidence="12">Necessary for flagellar biosynthesis. May be involved in translocation of the flagellum.</text>
</comment>
<reference evidence="16 17" key="1">
    <citation type="submission" date="2020-10" db="EMBL/GenBank/DDBJ databases">
        <title>Complete genome sequence of Paludibaculum fermentans P105T, a facultatively anaerobic acidobacterium capable of dissimilatory Fe(III) reduction.</title>
        <authorList>
            <person name="Dedysh S.N."/>
            <person name="Beletsky A.V."/>
            <person name="Kulichevskaya I.S."/>
            <person name="Mardanov A.V."/>
            <person name="Ravin N.V."/>
        </authorList>
    </citation>
    <scope>NUCLEOTIDE SEQUENCE [LARGE SCALE GENOMIC DNA]</scope>
    <source>
        <strain evidence="16 17">P105</strain>
    </source>
</reference>
<dbReference type="FunFam" id="3.40.50.300:FF:000695">
    <property type="entry name" value="Flagellar biosynthesis regulator FlhF"/>
    <property type="match status" value="1"/>
</dbReference>
<keyword evidence="10" id="KW-0472">Membrane</keyword>
<dbReference type="AlphaFoldDB" id="A0A7S7SKC0"/>
<keyword evidence="8" id="KW-0653">Protein transport</keyword>
<dbReference type="GO" id="GO:0015031">
    <property type="term" value="P:protein transport"/>
    <property type="evidence" value="ECO:0007669"/>
    <property type="project" value="UniProtKB-KW"/>
</dbReference>
<organism evidence="16 17">
    <name type="scientific">Paludibaculum fermentans</name>
    <dbReference type="NCBI Taxonomy" id="1473598"/>
    <lineage>
        <taxon>Bacteria</taxon>
        <taxon>Pseudomonadati</taxon>
        <taxon>Acidobacteriota</taxon>
        <taxon>Terriglobia</taxon>
        <taxon>Bryobacterales</taxon>
        <taxon>Bryobacteraceae</taxon>
        <taxon>Paludibaculum</taxon>
    </lineage>
</organism>
<dbReference type="SUPFAM" id="SSF52540">
    <property type="entry name" value="P-loop containing nucleoside triphosphate hydrolases"/>
    <property type="match status" value="1"/>
</dbReference>
<sequence length="375" mass="40483">MMSSRRTFYANSVESAVAQARQELGDETLLVEAGATSGGDRHLGPYAATVETEAPSVGSIPDPPAILEAMRREGDHTGLEAIQSEIGRLSVLVRSLASHLPSFSYMPELTAAAAHLEASGLPQLLVSQILERVERRLGLRQSQDRLSELPVRRGIAAELESLLSVGSGPEQPEGHRRVLALVGPPGAGKTTTLTKLAMRYGVSSRAPSVILSTDCYRVAAAEQLRAYAAILGLPFALAENSGALSRLLVEQRHKEVVLIDTPGCGPSDLECFEEWARAFTSHPEIERHLVLPATARYEDLMRGWRRWGRLKPARLIFTHIDETAFHGSWLGFAISTGLPISCLGTGQRVPEDLEMASKPLLMDLLFGGAARAANA</sequence>
<keyword evidence="4" id="KW-0813">Transport</keyword>
<evidence type="ECO:0000256" key="7">
    <source>
        <dbReference type="ARBA" id="ARBA00022795"/>
    </source>
</evidence>
<dbReference type="GO" id="GO:0005047">
    <property type="term" value="F:signal recognition particle binding"/>
    <property type="evidence" value="ECO:0007669"/>
    <property type="project" value="TreeGrafter"/>
</dbReference>
<evidence type="ECO:0000256" key="11">
    <source>
        <dbReference type="ARBA" id="ARBA00023225"/>
    </source>
</evidence>
<evidence type="ECO:0000256" key="9">
    <source>
        <dbReference type="ARBA" id="ARBA00023134"/>
    </source>
</evidence>
<evidence type="ECO:0000256" key="13">
    <source>
        <dbReference type="ARBA" id="ARBA00030866"/>
    </source>
</evidence>
<evidence type="ECO:0000256" key="5">
    <source>
        <dbReference type="ARBA" id="ARBA00022475"/>
    </source>
</evidence>
<evidence type="ECO:0000256" key="2">
    <source>
        <dbReference type="ARBA" id="ARBA00008531"/>
    </source>
</evidence>
<evidence type="ECO:0000313" key="17">
    <source>
        <dbReference type="Proteomes" id="UP000593892"/>
    </source>
</evidence>
<dbReference type="PANTHER" id="PTHR43134">
    <property type="entry name" value="SIGNAL RECOGNITION PARTICLE RECEPTOR SUBUNIT ALPHA"/>
    <property type="match status" value="1"/>
</dbReference>
<dbReference type="GO" id="GO:0005525">
    <property type="term" value="F:GTP binding"/>
    <property type="evidence" value="ECO:0007669"/>
    <property type="project" value="UniProtKB-KW"/>
</dbReference>
<keyword evidence="5" id="KW-1003">Cell membrane</keyword>
<evidence type="ECO:0000313" key="16">
    <source>
        <dbReference type="EMBL" id="QOY87593.1"/>
    </source>
</evidence>
<comment type="subcellular location">
    <subcellularLocation>
        <location evidence="1">Cell membrane</location>
        <topology evidence="1">Peripheral membrane protein</topology>
        <orientation evidence="1">Cytoplasmic side</orientation>
    </subcellularLocation>
</comment>
<keyword evidence="11" id="KW-1006">Bacterial flagellum protein export</keyword>
<keyword evidence="17" id="KW-1185">Reference proteome</keyword>
<feature type="domain" description="SRP54-type proteins GTP-binding" evidence="15">
    <location>
        <begin position="176"/>
        <end position="367"/>
    </location>
</feature>
<dbReference type="EMBL" id="CP063849">
    <property type="protein sequence ID" value="QOY87593.1"/>
    <property type="molecule type" value="Genomic_DNA"/>
</dbReference>
<comment type="similarity">
    <text evidence="2">Belongs to the GTP-binding SRP family.</text>
</comment>
<dbReference type="Gene3D" id="3.40.50.300">
    <property type="entry name" value="P-loop containing nucleotide triphosphate hydrolases"/>
    <property type="match status" value="1"/>
</dbReference>
<dbReference type="RefSeq" id="WP_194449260.1">
    <property type="nucleotide sequence ID" value="NZ_CP063849.1"/>
</dbReference>
<evidence type="ECO:0000256" key="1">
    <source>
        <dbReference type="ARBA" id="ARBA00004413"/>
    </source>
</evidence>
<dbReference type="InterPro" id="IPR000897">
    <property type="entry name" value="SRP54_GTPase_dom"/>
</dbReference>
<dbReference type="GO" id="GO:0044781">
    <property type="term" value="P:bacterial-type flagellum organization"/>
    <property type="evidence" value="ECO:0007669"/>
    <property type="project" value="UniProtKB-KW"/>
</dbReference>
<dbReference type="CDD" id="cd17873">
    <property type="entry name" value="FlhF"/>
    <property type="match status" value="1"/>
</dbReference>
<dbReference type="SMART" id="SM00382">
    <property type="entry name" value="AAA"/>
    <property type="match status" value="1"/>
</dbReference>
<dbReference type="GO" id="GO:0006614">
    <property type="term" value="P:SRP-dependent cotranslational protein targeting to membrane"/>
    <property type="evidence" value="ECO:0007669"/>
    <property type="project" value="InterPro"/>
</dbReference>
<evidence type="ECO:0000256" key="3">
    <source>
        <dbReference type="ARBA" id="ARBA00014919"/>
    </source>
</evidence>
<dbReference type="SMART" id="SM00962">
    <property type="entry name" value="SRP54"/>
    <property type="match status" value="1"/>
</dbReference>
<name>A0A7S7SKC0_PALFE</name>
<dbReference type="KEGG" id="pfer:IRI77_33380"/>
<dbReference type="InterPro" id="IPR047040">
    <property type="entry name" value="FlhF__GTPase_dom"/>
</dbReference>
<evidence type="ECO:0000256" key="8">
    <source>
        <dbReference type="ARBA" id="ARBA00022927"/>
    </source>
</evidence>
<dbReference type="Proteomes" id="UP000593892">
    <property type="component" value="Chromosome"/>
</dbReference>
<dbReference type="InterPro" id="IPR003593">
    <property type="entry name" value="AAA+_ATPase"/>
</dbReference>
<evidence type="ECO:0000256" key="6">
    <source>
        <dbReference type="ARBA" id="ARBA00022741"/>
    </source>
</evidence>
<dbReference type="InterPro" id="IPR027417">
    <property type="entry name" value="P-loop_NTPase"/>
</dbReference>
<evidence type="ECO:0000259" key="14">
    <source>
        <dbReference type="SMART" id="SM00382"/>
    </source>
</evidence>
<protein>
    <recommendedName>
        <fullName evidence="3">Flagellar biosynthesis protein FlhF</fullName>
    </recommendedName>
    <alternativeName>
        <fullName evidence="13">Flagella-associated GTP-binding protein</fullName>
    </alternativeName>
</protein>
<keyword evidence="7" id="KW-1005">Bacterial flagellum biogenesis</keyword>
<accession>A0A7S7SKC0</accession>
<feature type="domain" description="AAA+ ATPase" evidence="14">
    <location>
        <begin position="175"/>
        <end position="366"/>
    </location>
</feature>
<dbReference type="Pfam" id="PF00448">
    <property type="entry name" value="SRP54"/>
    <property type="match status" value="1"/>
</dbReference>
<evidence type="ECO:0000256" key="4">
    <source>
        <dbReference type="ARBA" id="ARBA00022448"/>
    </source>
</evidence>
<dbReference type="Gene3D" id="1.20.120.1380">
    <property type="entry name" value="Flagellar FlhF biosynthesis protein, N domain"/>
    <property type="match status" value="1"/>
</dbReference>
<dbReference type="GO" id="GO:0005886">
    <property type="term" value="C:plasma membrane"/>
    <property type="evidence" value="ECO:0007669"/>
    <property type="project" value="UniProtKB-SubCell"/>
</dbReference>
<dbReference type="GO" id="GO:0003924">
    <property type="term" value="F:GTPase activity"/>
    <property type="evidence" value="ECO:0007669"/>
    <property type="project" value="InterPro"/>
</dbReference>
<evidence type="ECO:0000256" key="12">
    <source>
        <dbReference type="ARBA" id="ARBA00025337"/>
    </source>
</evidence>
<evidence type="ECO:0000256" key="10">
    <source>
        <dbReference type="ARBA" id="ARBA00023136"/>
    </source>
</evidence>
<gene>
    <name evidence="16" type="ORF">IRI77_33380</name>
</gene>
<keyword evidence="6" id="KW-0547">Nucleotide-binding</keyword>
<dbReference type="PANTHER" id="PTHR43134:SF3">
    <property type="entry name" value="FLAGELLAR BIOSYNTHESIS PROTEIN FLHF"/>
    <property type="match status" value="1"/>
</dbReference>
<keyword evidence="9" id="KW-0342">GTP-binding</keyword>
<evidence type="ECO:0000259" key="15">
    <source>
        <dbReference type="SMART" id="SM00962"/>
    </source>
</evidence>